<dbReference type="PANTHER" id="PTHR33406">
    <property type="entry name" value="MEMBRANE PROTEIN MJ1562-RELATED"/>
    <property type="match status" value="1"/>
</dbReference>
<feature type="transmembrane region" description="Helical" evidence="6">
    <location>
        <begin position="274"/>
        <end position="292"/>
    </location>
</feature>
<feature type="transmembrane region" description="Helical" evidence="6">
    <location>
        <begin position="348"/>
        <end position="372"/>
    </location>
</feature>
<dbReference type="PANTHER" id="PTHR33406:SF10">
    <property type="entry name" value="SSD DOMAIN-CONTAINING PROTEIN"/>
    <property type="match status" value="1"/>
</dbReference>
<evidence type="ECO:0000256" key="1">
    <source>
        <dbReference type="ARBA" id="ARBA00004651"/>
    </source>
</evidence>
<dbReference type="SUPFAM" id="SSF82866">
    <property type="entry name" value="Multidrug efflux transporter AcrB transmembrane domain"/>
    <property type="match status" value="2"/>
</dbReference>
<evidence type="ECO:0000256" key="2">
    <source>
        <dbReference type="ARBA" id="ARBA00022475"/>
    </source>
</evidence>
<evidence type="ECO:0000256" key="3">
    <source>
        <dbReference type="ARBA" id="ARBA00022692"/>
    </source>
</evidence>
<keyword evidence="9" id="KW-1185">Reference proteome</keyword>
<dbReference type="RefSeq" id="WP_093285173.1">
    <property type="nucleotide sequence ID" value="NZ_FOFS01000007.1"/>
</dbReference>
<proteinExistence type="predicted"/>
<sequence>MKAYGLRLRFASWMLEHRRGALLVFALITLAFACGLPRVRLQTIFSDLLPKDDPFVQVFRDHPNFGNPLTVMLMIRRTDGDLYQADTLAKIWQLTRDIDLVPGVDHDQILSVTTEKARYYEATPEGIDMRPLMGDHAPRDAQEIAEFRSRVDKAPNVRQFLISADERSTILMATFIEQRLDYGVVFDAVQKLAAKARDEHHEVFVTGQPILIGWVYQYEWQMIGIFAVTLGALILALALYMRNLVGVLTPIITSTVAAIWAFGLVGWLNISIEPLLMVIPLLLMARSFSHSVQFTERYYEIYAGLRDRKKAAAVTMSVMLAPSVLGILTDVLGIAVVIVAPIPAMVRHAIFCGMWAWFLIPTGCVLISLLLASLPAPRNIEQLVAGKGSGLATRLLERTLRVPALLTQGRWALRTSLVVLIAAVCVVATARQIKIGNPVEGSNLLWEDSEFNAAVRAINANFPGVNTLEIVLEAKDPDSPDWTAQQLDTVMTEMRLQQLLEADAFAPRATLSFADYLMESNRLFHGGNPQWLQLDPRERAVSAAAVGAMMGTSAKNFGHVVSFGMQHSTVSLWYADNKQETVDAALASARRAVALVGEDHPSFRVRLGTGTIALQEAVNRVIGRYQHLLLLLLNVLVFIMCALAYRSVLAGVLLLIPVNLANEALLAAMHLLGVGLDVNSMIVAAVGVGVGIDYGIYLLSRICEEVQASGDWGLAISRSLQTTGKAILFTASVMTLGILPWYLMSGLKFVADMGLLIMAIMAINMVLALIVLPLLVWWVKPRFALRQNTIVGEGGHIDWAGSAP</sequence>
<feature type="domain" description="Membrane transport protein MMPL" evidence="7">
    <location>
        <begin position="139"/>
        <end position="316"/>
    </location>
</feature>
<evidence type="ECO:0000256" key="6">
    <source>
        <dbReference type="SAM" id="Phobius"/>
    </source>
</evidence>
<feature type="transmembrane region" description="Helical" evidence="6">
    <location>
        <begin position="755"/>
        <end position="779"/>
    </location>
</feature>
<dbReference type="Proteomes" id="UP000199233">
    <property type="component" value="Unassembled WGS sequence"/>
</dbReference>
<dbReference type="STRING" id="489703.SAMN04488038_10711"/>
<dbReference type="InterPro" id="IPR050545">
    <property type="entry name" value="Mycobact_MmpL"/>
</dbReference>
<dbReference type="AlphaFoldDB" id="A0A1H9GBP4"/>
<feature type="transmembrane region" description="Helical" evidence="6">
    <location>
        <begin position="678"/>
        <end position="699"/>
    </location>
</feature>
<gene>
    <name evidence="8" type="ORF">SAMN04488038_10711</name>
</gene>
<feature type="transmembrane region" description="Helical" evidence="6">
    <location>
        <begin position="247"/>
        <end position="268"/>
    </location>
</feature>
<evidence type="ECO:0000256" key="5">
    <source>
        <dbReference type="ARBA" id="ARBA00023136"/>
    </source>
</evidence>
<accession>A0A1H9GBP4</accession>
<evidence type="ECO:0000313" key="9">
    <source>
        <dbReference type="Proteomes" id="UP000199233"/>
    </source>
</evidence>
<feature type="transmembrane region" description="Helical" evidence="6">
    <location>
        <begin position="625"/>
        <end position="645"/>
    </location>
</feature>
<feature type="transmembrane region" description="Helical" evidence="6">
    <location>
        <begin position="313"/>
        <end position="342"/>
    </location>
</feature>
<dbReference type="OrthoDB" id="9803781at2"/>
<feature type="domain" description="Membrane transport protein MMPL" evidence="7">
    <location>
        <begin position="562"/>
        <end position="777"/>
    </location>
</feature>
<keyword evidence="2" id="KW-1003">Cell membrane</keyword>
<evidence type="ECO:0000313" key="8">
    <source>
        <dbReference type="EMBL" id="SEQ47512.1"/>
    </source>
</evidence>
<organism evidence="8 9">
    <name type="scientific">Solimonas aquatica</name>
    <dbReference type="NCBI Taxonomy" id="489703"/>
    <lineage>
        <taxon>Bacteria</taxon>
        <taxon>Pseudomonadati</taxon>
        <taxon>Pseudomonadota</taxon>
        <taxon>Gammaproteobacteria</taxon>
        <taxon>Nevskiales</taxon>
        <taxon>Nevskiaceae</taxon>
        <taxon>Solimonas</taxon>
    </lineage>
</organism>
<dbReference type="GO" id="GO:0005886">
    <property type="term" value="C:plasma membrane"/>
    <property type="evidence" value="ECO:0007669"/>
    <property type="project" value="UniProtKB-SubCell"/>
</dbReference>
<evidence type="ECO:0000259" key="7">
    <source>
        <dbReference type="Pfam" id="PF03176"/>
    </source>
</evidence>
<keyword evidence="4 6" id="KW-1133">Transmembrane helix</keyword>
<feature type="transmembrane region" description="Helical" evidence="6">
    <location>
        <begin position="726"/>
        <end position="743"/>
    </location>
</feature>
<evidence type="ECO:0000256" key="4">
    <source>
        <dbReference type="ARBA" id="ARBA00022989"/>
    </source>
</evidence>
<protein>
    <recommendedName>
        <fullName evidence="7">Membrane transport protein MMPL domain-containing protein</fullName>
    </recommendedName>
</protein>
<reference evidence="8 9" key="1">
    <citation type="submission" date="2016-10" db="EMBL/GenBank/DDBJ databases">
        <authorList>
            <person name="de Groot N.N."/>
        </authorList>
    </citation>
    <scope>NUCLEOTIDE SEQUENCE [LARGE SCALE GENOMIC DNA]</scope>
    <source>
        <strain evidence="8 9">DSM 25927</strain>
    </source>
</reference>
<dbReference type="EMBL" id="FOFS01000007">
    <property type="protein sequence ID" value="SEQ47512.1"/>
    <property type="molecule type" value="Genomic_DNA"/>
</dbReference>
<comment type="subcellular location">
    <subcellularLocation>
        <location evidence="1">Cell membrane</location>
        <topology evidence="1">Multi-pass membrane protein</topology>
    </subcellularLocation>
</comment>
<dbReference type="InterPro" id="IPR004869">
    <property type="entry name" value="MMPL_dom"/>
</dbReference>
<feature type="transmembrane region" description="Helical" evidence="6">
    <location>
        <begin position="220"/>
        <end position="240"/>
    </location>
</feature>
<keyword evidence="5 6" id="KW-0472">Membrane</keyword>
<dbReference type="PROSITE" id="PS51257">
    <property type="entry name" value="PROKAR_LIPOPROTEIN"/>
    <property type="match status" value="1"/>
</dbReference>
<name>A0A1H9GBP4_9GAMM</name>
<keyword evidence="3 6" id="KW-0812">Transmembrane</keyword>
<dbReference type="Gene3D" id="1.20.1640.10">
    <property type="entry name" value="Multidrug efflux transporter AcrB transmembrane domain"/>
    <property type="match status" value="2"/>
</dbReference>
<dbReference type="Pfam" id="PF03176">
    <property type="entry name" value="MMPL"/>
    <property type="match status" value="2"/>
</dbReference>